<evidence type="ECO:0000259" key="11">
    <source>
        <dbReference type="Pfam" id="PF01094"/>
    </source>
</evidence>
<accession>A0ABQ7TAT8</accession>
<evidence type="ECO:0000256" key="8">
    <source>
        <dbReference type="ARBA" id="ARBA00023170"/>
    </source>
</evidence>
<comment type="caution">
    <text evidence="13">The sequence shown here is derived from an EMBL/GenBank/DDBJ whole genome shotgun (WGS) entry which is preliminary data.</text>
</comment>
<name>A0ABQ7TAT8_PHRPL</name>
<comment type="subcellular location">
    <subcellularLocation>
        <location evidence="1">Cell membrane</location>
        <topology evidence="1">Multi-pass membrane protein</topology>
    </subcellularLocation>
</comment>
<keyword evidence="3" id="KW-0812">Transmembrane</keyword>
<evidence type="ECO:0000313" key="13">
    <source>
        <dbReference type="EMBL" id="KAH0626606.1"/>
    </source>
</evidence>
<dbReference type="InterPro" id="IPR000337">
    <property type="entry name" value="GPCR_3"/>
</dbReference>
<organism evidence="13 14">
    <name type="scientific">Phrynosoma platyrhinos</name>
    <name type="common">Desert horned lizard</name>
    <dbReference type="NCBI Taxonomy" id="52577"/>
    <lineage>
        <taxon>Eukaryota</taxon>
        <taxon>Metazoa</taxon>
        <taxon>Chordata</taxon>
        <taxon>Craniata</taxon>
        <taxon>Vertebrata</taxon>
        <taxon>Euteleostomi</taxon>
        <taxon>Lepidosauria</taxon>
        <taxon>Squamata</taxon>
        <taxon>Bifurcata</taxon>
        <taxon>Unidentata</taxon>
        <taxon>Episquamata</taxon>
        <taxon>Toxicofera</taxon>
        <taxon>Iguania</taxon>
        <taxon>Phrynosomatidae</taxon>
        <taxon>Phrynosomatinae</taxon>
        <taxon>Phrynosoma</taxon>
    </lineage>
</organism>
<dbReference type="PANTHER" id="PTHR24061">
    <property type="entry name" value="CALCIUM-SENSING RECEPTOR-RELATED"/>
    <property type="match status" value="1"/>
</dbReference>
<dbReference type="InterPro" id="IPR000068">
    <property type="entry name" value="GPCR_3_Ca_sens_rcpt-rel"/>
</dbReference>
<evidence type="ECO:0000256" key="5">
    <source>
        <dbReference type="ARBA" id="ARBA00022989"/>
    </source>
</evidence>
<dbReference type="PANTHER" id="PTHR24061:SF599">
    <property type="entry name" value="G-PROTEIN COUPLED RECEPTORS FAMILY 3 PROFILE DOMAIN-CONTAINING PROTEIN"/>
    <property type="match status" value="1"/>
</dbReference>
<evidence type="ECO:0008006" key="15">
    <source>
        <dbReference type="Google" id="ProtNLM"/>
    </source>
</evidence>
<dbReference type="SUPFAM" id="SSF53822">
    <property type="entry name" value="Periplasmic binding protein-like I"/>
    <property type="match status" value="1"/>
</dbReference>
<keyword evidence="6" id="KW-0297">G-protein coupled receptor</keyword>
<feature type="domain" description="GPCR family 3 nine cysteines" evidence="12">
    <location>
        <begin position="567"/>
        <end position="609"/>
    </location>
</feature>
<dbReference type="InterPro" id="IPR028082">
    <property type="entry name" value="Peripla_BP_I"/>
</dbReference>
<evidence type="ECO:0000256" key="9">
    <source>
        <dbReference type="ARBA" id="ARBA00023180"/>
    </source>
</evidence>
<keyword evidence="14" id="KW-1185">Reference proteome</keyword>
<keyword evidence="5" id="KW-1133">Transmembrane helix</keyword>
<feature type="domain" description="Receptor ligand binding region" evidence="11">
    <location>
        <begin position="117"/>
        <end position="523"/>
    </location>
</feature>
<sequence length="612" mass="70146">MAHHLKATPILIRVTSNAVDENMGLNLWMQNIASRIMLVVMLVLVLPCKQHSINCTVYDDPFPIPHKSYQPGEFVIGVIVSQVAFHYNYPTFMEQPALMMMMEESISVPKKYQHILALAFAVKEVNENPNILSNLSLGFYILNSYYTARMTYKATLNLLSSQHRFVPNFNCHQQNNVITLIGGCISEISVNVAVISASYKIPQITYGSFLQAQDFKNHFPYVFHMVPNEILQYRGIVQLLLHFRWTWIGLAAVDDDKGERFLQTMVPMLSENGICDAFIIRLPKWAFVDEFVDLFLEQWKSYQILLETKANVLLVYGEDPSFQDLRIMLFAAPFFALPPLGKVWIITSHWDFATLSFEQIWDIQTFYGSISSSVHSNQPLGFQEFVQMIRPSQCKEDGFILDFWEQAFICSLRMPNGQEEEKSCTGKEKLETLPGTLFEMNMTGHSYNIYNAVYAVAHSLHATLESISKHGRLIKGKKLVPQDVYPWLIHHFLGFVSFNNSAGETVHFNANRELIASFDVTNWLMFPNGSLFRVKVGRLEPHAPPGKELTINDDEIVWHESFHQVLPRSVCNDNCYPGYSKKKKEGEHFCCYDCDPCPEGMISYQKGMEQNV</sequence>
<dbReference type="Gene3D" id="3.40.50.2300">
    <property type="match status" value="2"/>
</dbReference>
<dbReference type="Gene3D" id="2.10.50.30">
    <property type="entry name" value="GPCR, family 3, nine cysteines domain"/>
    <property type="match status" value="1"/>
</dbReference>
<evidence type="ECO:0000256" key="6">
    <source>
        <dbReference type="ARBA" id="ARBA00023040"/>
    </source>
</evidence>
<dbReference type="EMBL" id="JAIPUX010000521">
    <property type="protein sequence ID" value="KAH0626606.1"/>
    <property type="molecule type" value="Genomic_DNA"/>
</dbReference>
<dbReference type="Pfam" id="PF07562">
    <property type="entry name" value="NCD3G"/>
    <property type="match status" value="1"/>
</dbReference>
<evidence type="ECO:0000313" key="14">
    <source>
        <dbReference type="Proteomes" id="UP000826234"/>
    </source>
</evidence>
<reference evidence="13 14" key="1">
    <citation type="journal article" date="2022" name="Gigascience">
        <title>A chromosome-level genome assembly and annotation of the desert horned lizard, Phrynosoma platyrhinos, provides insight into chromosomal rearrangements among reptiles.</title>
        <authorList>
            <person name="Koochekian N."/>
            <person name="Ascanio A."/>
            <person name="Farleigh K."/>
            <person name="Card D.C."/>
            <person name="Schield D.R."/>
            <person name="Castoe T.A."/>
            <person name="Jezkova T."/>
        </authorList>
    </citation>
    <scope>NUCLEOTIDE SEQUENCE [LARGE SCALE GENOMIC DNA]</scope>
    <source>
        <strain evidence="13">NK-2021</strain>
    </source>
</reference>
<dbReference type="PRINTS" id="PR00248">
    <property type="entry name" value="GPCRMGR"/>
</dbReference>
<keyword evidence="4" id="KW-0732">Signal</keyword>
<keyword evidence="7" id="KW-0472">Membrane</keyword>
<dbReference type="InterPro" id="IPR011500">
    <property type="entry name" value="GPCR_3_9-Cys_dom"/>
</dbReference>
<evidence type="ECO:0000256" key="1">
    <source>
        <dbReference type="ARBA" id="ARBA00004651"/>
    </source>
</evidence>
<dbReference type="Pfam" id="PF01094">
    <property type="entry name" value="ANF_receptor"/>
    <property type="match status" value="1"/>
</dbReference>
<keyword evidence="8" id="KW-0675">Receptor</keyword>
<evidence type="ECO:0000256" key="7">
    <source>
        <dbReference type="ARBA" id="ARBA00023136"/>
    </source>
</evidence>
<keyword evidence="2" id="KW-1003">Cell membrane</keyword>
<evidence type="ECO:0000259" key="12">
    <source>
        <dbReference type="Pfam" id="PF07562"/>
    </source>
</evidence>
<keyword evidence="10" id="KW-0807">Transducer</keyword>
<keyword evidence="9" id="KW-0325">Glycoprotein</keyword>
<gene>
    <name evidence="13" type="ORF">JD844_001686</name>
</gene>
<dbReference type="Proteomes" id="UP000826234">
    <property type="component" value="Unassembled WGS sequence"/>
</dbReference>
<evidence type="ECO:0000256" key="2">
    <source>
        <dbReference type="ARBA" id="ARBA00022475"/>
    </source>
</evidence>
<evidence type="ECO:0000256" key="3">
    <source>
        <dbReference type="ARBA" id="ARBA00022692"/>
    </source>
</evidence>
<dbReference type="InterPro" id="IPR038550">
    <property type="entry name" value="GPCR_3_9-Cys_sf"/>
</dbReference>
<protein>
    <recommendedName>
        <fullName evidence="15">Vomeronasal type-2 receptor 26-like</fullName>
    </recommendedName>
</protein>
<evidence type="ECO:0000256" key="4">
    <source>
        <dbReference type="ARBA" id="ARBA00022729"/>
    </source>
</evidence>
<evidence type="ECO:0000256" key="10">
    <source>
        <dbReference type="ARBA" id="ARBA00023224"/>
    </source>
</evidence>
<dbReference type="InterPro" id="IPR001828">
    <property type="entry name" value="ANF_lig-bd_rcpt"/>
</dbReference>
<proteinExistence type="predicted"/>